<organism evidence="2 3">
    <name type="scientific">Candidatus Jettenia caeni</name>
    <dbReference type="NCBI Taxonomy" id="247490"/>
    <lineage>
        <taxon>Bacteria</taxon>
        <taxon>Pseudomonadati</taxon>
        <taxon>Planctomycetota</taxon>
        <taxon>Candidatus Brocadiia</taxon>
        <taxon>Candidatus Brocadiales</taxon>
        <taxon>Candidatus Brocadiaceae</taxon>
        <taxon>Candidatus Jettenia</taxon>
    </lineage>
</organism>
<name>I3IQR4_9BACT</name>
<reference evidence="2 3" key="1">
    <citation type="journal article" date="2012" name="FEBS Lett.">
        <title>Anammox organism KSU-1 expresses a NirK-type copper-containing nitrite reductase instead of a NirS-type with cytochrome cd1.</title>
        <authorList>
            <person name="Hira D."/>
            <person name="Toh H."/>
            <person name="Migita C.T."/>
            <person name="Okubo H."/>
            <person name="Nishiyama T."/>
            <person name="Hattori M."/>
            <person name="Furukawa K."/>
            <person name="Fujii T."/>
        </authorList>
    </citation>
    <scope>NUCLEOTIDE SEQUENCE [LARGE SCALE GENOMIC DNA]</scope>
</reference>
<gene>
    <name evidence="2" type="ORF">KSU1_D0750</name>
</gene>
<comment type="caution">
    <text evidence="2">The sequence shown here is derived from an EMBL/GenBank/DDBJ whole genome shotgun (WGS) entry which is preliminary data.</text>
</comment>
<keyword evidence="1" id="KW-0812">Transmembrane</keyword>
<dbReference type="InterPro" id="IPR031552">
    <property type="entry name" value="ParE-like_toxin"/>
</dbReference>
<evidence type="ECO:0000256" key="1">
    <source>
        <dbReference type="SAM" id="Phobius"/>
    </source>
</evidence>
<dbReference type="AlphaFoldDB" id="I3IQR4"/>
<dbReference type="EMBL" id="BAFH01000004">
    <property type="protein sequence ID" value="GAB64059.1"/>
    <property type="molecule type" value="Genomic_DNA"/>
</dbReference>
<keyword evidence="1" id="KW-1133">Transmembrane helix</keyword>
<feature type="transmembrane region" description="Helical" evidence="1">
    <location>
        <begin position="74"/>
        <end position="93"/>
    </location>
</feature>
<dbReference type="Pfam" id="PF15781">
    <property type="entry name" value="ParE-like_toxin"/>
    <property type="match status" value="1"/>
</dbReference>
<evidence type="ECO:0000313" key="3">
    <source>
        <dbReference type="Proteomes" id="UP000002985"/>
    </source>
</evidence>
<protein>
    <submittedName>
        <fullName evidence="2">Uncharacterized protein</fullName>
    </submittedName>
</protein>
<evidence type="ECO:0000313" key="2">
    <source>
        <dbReference type="EMBL" id="GAB64059.1"/>
    </source>
</evidence>
<dbReference type="Proteomes" id="UP000002985">
    <property type="component" value="Unassembled WGS sequence"/>
</dbReference>
<dbReference type="STRING" id="247490.KSU1_D0750"/>
<proteinExistence type="predicted"/>
<sequence length="97" mass="11184">MVKGDLKKLDKGVVKEIYDIHLENILHEPYRGEKLHGDLEGVLSYHFRLNSSGLWDLIKGWTLAMALHFKIRKVVIILILPVLSIPSVSYPFIKFTQ</sequence>
<keyword evidence="1" id="KW-0472">Membrane</keyword>
<keyword evidence="3" id="KW-1185">Reference proteome</keyword>
<accession>I3IQR4</accession>